<keyword evidence="2" id="KW-1185">Reference proteome</keyword>
<dbReference type="InterPro" id="IPR008775">
    <property type="entry name" value="Phytyl_CoA_dOase-like"/>
</dbReference>
<comment type="caution">
    <text evidence="1">The sequence shown here is derived from an EMBL/GenBank/DDBJ whole genome shotgun (WGS) entry which is preliminary data.</text>
</comment>
<proteinExistence type="predicted"/>
<gene>
    <name evidence="1" type="ORF">PK98_14460</name>
</gene>
<keyword evidence="1" id="KW-0223">Dioxygenase</keyword>
<evidence type="ECO:0000313" key="2">
    <source>
        <dbReference type="Proteomes" id="UP000030988"/>
    </source>
</evidence>
<dbReference type="Gene3D" id="2.60.120.620">
    <property type="entry name" value="q2cbj1_9rhob like domain"/>
    <property type="match status" value="1"/>
</dbReference>
<keyword evidence="1" id="KW-0560">Oxidoreductase</keyword>
<protein>
    <submittedName>
        <fullName evidence="1">Phytanoyl-CoA dioxygenase</fullName>
    </submittedName>
</protein>
<evidence type="ECO:0000313" key="1">
    <source>
        <dbReference type="EMBL" id="KHL24310.1"/>
    </source>
</evidence>
<sequence>MGHGAQLYRSAVSQDLSSLHALFGSLPREHAGIRISGMEALRHFLRADGSIGLIAAGVLGSASRPVRAILFDKTAETNWSLAWHQDRTICVQKKVDVHGFGPWTMKAGMQHVAPPFHLLTRMVTLRVHLDDVPATNAPLLIAPGSHTCGRIPVDKIEEVVKRCGTEVCIAEAGDVWLYATPILHASEAAEAPTHRRVLQLDFAAEDLPNGLEWLGV</sequence>
<reference evidence="1 2" key="1">
    <citation type="submission" date="2014-11" db="EMBL/GenBank/DDBJ databases">
        <title>Draft genome sequence of Kirrobacter mercurialis.</title>
        <authorList>
            <person name="Coil D.A."/>
            <person name="Eisen J.A."/>
        </authorList>
    </citation>
    <scope>NUCLEOTIDE SEQUENCE [LARGE SCALE GENOMIC DNA]</scope>
    <source>
        <strain evidence="1 2">Coronado</strain>
    </source>
</reference>
<organism evidence="1 2">
    <name type="scientific">Croceibacterium mercuriale</name>
    <dbReference type="NCBI Taxonomy" id="1572751"/>
    <lineage>
        <taxon>Bacteria</taxon>
        <taxon>Pseudomonadati</taxon>
        <taxon>Pseudomonadota</taxon>
        <taxon>Alphaproteobacteria</taxon>
        <taxon>Sphingomonadales</taxon>
        <taxon>Erythrobacteraceae</taxon>
        <taxon>Croceibacterium</taxon>
    </lineage>
</organism>
<dbReference type="STRING" id="1572751.PK98_14460"/>
<name>A0A0B2BWU9_9SPHN</name>
<dbReference type="Proteomes" id="UP000030988">
    <property type="component" value="Unassembled WGS sequence"/>
</dbReference>
<dbReference type="GO" id="GO:0016706">
    <property type="term" value="F:2-oxoglutarate-dependent dioxygenase activity"/>
    <property type="evidence" value="ECO:0007669"/>
    <property type="project" value="UniProtKB-ARBA"/>
</dbReference>
<dbReference type="SUPFAM" id="SSF51197">
    <property type="entry name" value="Clavaminate synthase-like"/>
    <property type="match status" value="1"/>
</dbReference>
<dbReference type="EMBL" id="JTDN01000003">
    <property type="protein sequence ID" value="KHL24310.1"/>
    <property type="molecule type" value="Genomic_DNA"/>
</dbReference>
<dbReference type="Pfam" id="PF05721">
    <property type="entry name" value="PhyH"/>
    <property type="match status" value="1"/>
</dbReference>
<dbReference type="AlphaFoldDB" id="A0A0B2BWU9"/>
<accession>A0A0B2BWU9</accession>